<dbReference type="InterPro" id="IPR001452">
    <property type="entry name" value="SH3_domain"/>
</dbReference>
<dbReference type="SUPFAM" id="SSF103657">
    <property type="entry name" value="BAR/IMD domain-like"/>
    <property type="match status" value="1"/>
</dbReference>
<dbReference type="EMBL" id="SEKV01000489">
    <property type="protein sequence ID" value="TFY56623.1"/>
    <property type="molecule type" value="Genomic_DNA"/>
</dbReference>
<evidence type="ECO:0000256" key="6">
    <source>
        <dbReference type="SAM" id="MobiDB-lite"/>
    </source>
</evidence>
<evidence type="ECO:0000259" key="7">
    <source>
        <dbReference type="PROSITE" id="PS50002"/>
    </source>
</evidence>
<feature type="compositionally biased region" description="Basic and acidic residues" evidence="6">
    <location>
        <begin position="163"/>
        <end position="176"/>
    </location>
</feature>
<evidence type="ECO:0000259" key="8">
    <source>
        <dbReference type="PROSITE" id="PS51021"/>
    </source>
</evidence>
<feature type="compositionally biased region" description="Low complexity" evidence="6">
    <location>
        <begin position="608"/>
        <end position="617"/>
    </location>
</feature>
<feature type="domain" description="SH3" evidence="7">
    <location>
        <begin position="453"/>
        <end position="512"/>
    </location>
</feature>
<reference evidence="9 10" key="1">
    <citation type="submission" date="2019-01" db="EMBL/GenBank/DDBJ databases">
        <title>Genome sequencing of the rare red list fungi Fomitopsis rosea.</title>
        <authorList>
            <person name="Buettner E."/>
            <person name="Kellner H."/>
        </authorList>
    </citation>
    <scope>NUCLEOTIDE SEQUENCE [LARGE SCALE GENOMIC DNA]</scope>
    <source>
        <strain evidence="9 10">DSM 105464</strain>
    </source>
</reference>
<dbReference type="PRINTS" id="PR00499">
    <property type="entry name" value="P67PHOX"/>
</dbReference>
<evidence type="ECO:0000256" key="3">
    <source>
        <dbReference type="ARBA" id="ARBA00022490"/>
    </source>
</evidence>
<dbReference type="GO" id="GO:0031097">
    <property type="term" value="C:medial cortex"/>
    <property type="evidence" value="ECO:0007669"/>
    <property type="project" value="TreeGrafter"/>
</dbReference>
<dbReference type="GO" id="GO:0043332">
    <property type="term" value="C:mating projection tip"/>
    <property type="evidence" value="ECO:0007669"/>
    <property type="project" value="TreeGrafter"/>
</dbReference>
<dbReference type="GO" id="GO:0015629">
    <property type="term" value="C:actin cytoskeleton"/>
    <property type="evidence" value="ECO:0007669"/>
    <property type="project" value="TreeGrafter"/>
</dbReference>
<evidence type="ECO:0000256" key="2">
    <source>
        <dbReference type="ARBA" id="ARBA00022443"/>
    </source>
</evidence>
<dbReference type="Gene3D" id="1.20.1270.60">
    <property type="entry name" value="Arfaptin homology (AH) domain/BAR domain"/>
    <property type="match status" value="1"/>
</dbReference>
<feature type="compositionally biased region" description="Pro residues" evidence="6">
    <location>
        <begin position="514"/>
        <end position="523"/>
    </location>
</feature>
<name>A0A4Y9Y4B7_9APHY</name>
<dbReference type="GO" id="GO:0008289">
    <property type="term" value="F:lipid binding"/>
    <property type="evidence" value="ECO:0007669"/>
    <property type="project" value="TreeGrafter"/>
</dbReference>
<dbReference type="PROSITE" id="PS51021">
    <property type="entry name" value="BAR"/>
    <property type="match status" value="1"/>
</dbReference>
<comment type="caution">
    <text evidence="9">The sequence shown here is derived from an EMBL/GenBank/DDBJ whole genome shotgun (WGS) entry which is preliminary data.</text>
</comment>
<dbReference type="PANTHER" id="PTHR47174:SF3">
    <property type="entry name" value="BRIDGING INTEGRATOR 3"/>
    <property type="match status" value="1"/>
</dbReference>
<accession>A0A4Y9Y4B7</accession>
<feature type="region of interest" description="Disordered" evidence="6">
    <location>
        <begin position="510"/>
        <end position="617"/>
    </location>
</feature>
<dbReference type="InterPro" id="IPR004148">
    <property type="entry name" value="BAR_dom"/>
</dbReference>
<evidence type="ECO:0000313" key="10">
    <source>
        <dbReference type="Proteomes" id="UP000298390"/>
    </source>
</evidence>
<feature type="compositionally biased region" description="Low complexity" evidence="6">
    <location>
        <begin position="366"/>
        <end position="385"/>
    </location>
</feature>
<dbReference type="FunFam" id="2.30.30.40:FF:000072">
    <property type="entry name" value="Unconventional Myosin IB"/>
    <property type="match status" value="1"/>
</dbReference>
<dbReference type="STRING" id="34475.A0A4Y9Y4B7"/>
<dbReference type="Pfam" id="PF03114">
    <property type="entry name" value="BAR"/>
    <property type="match status" value="1"/>
</dbReference>
<feature type="compositionally biased region" description="Low complexity" evidence="6">
    <location>
        <begin position="412"/>
        <end position="421"/>
    </location>
</feature>
<dbReference type="AlphaFoldDB" id="A0A4Y9Y4B7"/>
<evidence type="ECO:0000256" key="1">
    <source>
        <dbReference type="ARBA" id="ARBA00004245"/>
    </source>
</evidence>
<dbReference type="InterPro" id="IPR036028">
    <property type="entry name" value="SH3-like_dom_sf"/>
</dbReference>
<feature type="domain" description="BAR" evidence="8">
    <location>
        <begin position="14"/>
        <end position="246"/>
    </location>
</feature>
<dbReference type="Proteomes" id="UP000298390">
    <property type="component" value="Unassembled WGS sequence"/>
</dbReference>
<dbReference type="PANTHER" id="PTHR47174">
    <property type="entry name" value="BRIDGING INTEGRATOR 3"/>
    <property type="match status" value="1"/>
</dbReference>
<dbReference type="Gene3D" id="2.30.30.40">
    <property type="entry name" value="SH3 Domains"/>
    <property type="match status" value="1"/>
</dbReference>
<feature type="region of interest" description="Disordered" evidence="6">
    <location>
        <begin position="257"/>
        <end position="453"/>
    </location>
</feature>
<gene>
    <name evidence="9" type="ORF">EVJ58_g7528</name>
</gene>
<dbReference type="SUPFAM" id="SSF50044">
    <property type="entry name" value="SH3-domain"/>
    <property type="match status" value="1"/>
</dbReference>
<dbReference type="SMART" id="SM00326">
    <property type="entry name" value="SH3"/>
    <property type="match status" value="1"/>
</dbReference>
<feature type="compositionally biased region" description="Acidic residues" evidence="6">
    <location>
        <begin position="290"/>
        <end position="300"/>
    </location>
</feature>
<evidence type="ECO:0008006" key="11">
    <source>
        <dbReference type="Google" id="ProtNLM"/>
    </source>
</evidence>
<dbReference type="CDD" id="cd00174">
    <property type="entry name" value="SH3"/>
    <property type="match status" value="1"/>
</dbReference>
<dbReference type="GO" id="GO:0051666">
    <property type="term" value="P:actin cortical patch localization"/>
    <property type="evidence" value="ECO:0007669"/>
    <property type="project" value="InterPro"/>
</dbReference>
<dbReference type="InterPro" id="IPR027267">
    <property type="entry name" value="AH/BAR_dom_sf"/>
</dbReference>
<dbReference type="PROSITE" id="PS50002">
    <property type="entry name" value="SH3"/>
    <property type="match status" value="1"/>
</dbReference>
<dbReference type="SMART" id="SM00721">
    <property type="entry name" value="BAR"/>
    <property type="match status" value="1"/>
</dbReference>
<feature type="compositionally biased region" description="Basic and acidic residues" evidence="6">
    <location>
        <begin position="258"/>
        <end position="268"/>
    </location>
</feature>
<dbReference type="GO" id="GO:0006897">
    <property type="term" value="P:endocytosis"/>
    <property type="evidence" value="ECO:0007669"/>
    <property type="project" value="InterPro"/>
</dbReference>
<dbReference type="GO" id="GO:1990528">
    <property type="term" value="C:Rvs161p-Rvs167p complex"/>
    <property type="evidence" value="ECO:0007669"/>
    <property type="project" value="TreeGrafter"/>
</dbReference>
<comment type="subcellular location">
    <subcellularLocation>
        <location evidence="1">Cytoplasm</location>
        <location evidence="1">Cytoskeleton</location>
    </subcellularLocation>
</comment>
<protein>
    <recommendedName>
        <fullName evidence="11">BAR-domain-containing protein</fullName>
    </recommendedName>
</protein>
<evidence type="ECO:0000256" key="4">
    <source>
        <dbReference type="ARBA" id="ARBA00023212"/>
    </source>
</evidence>
<feature type="compositionally biased region" description="Basic and acidic residues" evidence="6">
    <location>
        <begin position="387"/>
        <end position="403"/>
    </location>
</feature>
<feature type="region of interest" description="Disordered" evidence="6">
    <location>
        <begin position="163"/>
        <end position="187"/>
    </location>
</feature>
<organism evidence="9 10">
    <name type="scientific">Rhodofomes roseus</name>
    <dbReference type="NCBI Taxonomy" id="34475"/>
    <lineage>
        <taxon>Eukaryota</taxon>
        <taxon>Fungi</taxon>
        <taxon>Dikarya</taxon>
        <taxon>Basidiomycota</taxon>
        <taxon>Agaricomycotina</taxon>
        <taxon>Agaricomycetes</taxon>
        <taxon>Polyporales</taxon>
        <taxon>Rhodofomes</taxon>
    </lineage>
</organism>
<keyword evidence="4" id="KW-0206">Cytoskeleton</keyword>
<dbReference type="Pfam" id="PF00018">
    <property type="entry name" value="SH3_1"/>
    <property type="match status" value="1"/>
</dbReference>
<dbReference type="InterPro" id="IPR046982">
    <property type="entry name" value="BIN3/RVS161-like"/>
</dbReference>
<sequence length="657" mass="72508">MAGKQLGKLRQWAGEVISSRDKTAVTEEFRELEHDIELRRQGLWRLHIASEDYHDILNKKKECEALDEAEKLLPVDALGIVMIKHGEEFGDESAFGTSLMSMGRALCKVATLQETFAMTFEDTFLASVFRMEDEIKEYQAQRKKLESRRLSYDAAISKLERMKSNKKEKEKDRKDAEDELANAKSRYEETAEDVRARMYAIQENEVLQLRELTSFVHLKVNFVEQYLEVLRDVKANWVDEATVKHLELSRPRGPMHMFTRETEVKPEVSRFGSMRSNKSRSKRSAVSDESSSDGESSEEEAQPRRRSRGLSFSSKKSDVGSRPPSRPPSRPQSRAERKRTDSTVGASDKEKDKDKDKEKVEKSSRKLSVAGWASSAVSVVGSVASRGKKDKDKDNFATLRDNDGGGDDSDASDGASSAVSHSSRKSKHRKGKSSGSITSTSPVERRLSMRKASGKRVVVALHDFAAGSTDELSFHAGDQIAVVNEVLDGWWMGELAGKRGLFPTTYTEVLSPTPSAPPLPRRPPAMTRGTGASAPPVLSGVGEHGRKRSTSSRAYEMSSSDEEHPFGDHNIAASRSPLFGQFTGDTAPGDAEEDEKERLIGRPPSFDATPAAPAAAARGFNARQSGAPAYTKPAAAYEIVAVEFELVLSGGCRAHEE</sequence>
<evidence type="ECO:0000256" key="5">
    <source>
        <dbReference type="PROSITE-ProRule" id="PRU00192"/>
    </source>
</evidence>
<feature type="compositionally biased region" description="Basic and acidic residues" evidence="6">
    <location>
        <begin position="333"/>
        <end position="364"/>
    </location>
</feature>
<proteinExistence type="predicted"/>
<keyword evidence="3" id="KW-0963">Cytoplasm</keyword>
<dbReference type="PRINTS" id="PR00452">
    <property type="entry name" value="SH3DOMAIN"/>
</dbReference>
<dbReference type="GO" id="GO:0097320">
    <property type="term" value="P:plasma membrane tubulation"/>
    <property type="evidence" value="ECO:0007669"/>
    <property type="project" value="TreeGrafter"/>
</dbReference>
<feature type="compositionally biased region" description="Basic residues" evidence="6">
    <location>
        <begin position="422"/>
        <end position="432"/>
    </location>
</feature>
<evidence type="ECO:0000313" key="9">
    <source>
        <dbReference type="EMBL" id="TFY56623.1"/>
    </source>
</evidence>
<keyword evidence="2 5" id="KW-0728">SH3 domain</keyword>